<dbReference type="EMBL" id="LR796778">
    <property type="protein sequence ID" value="CAB4165127.1"/>
    <property type="molecule type" value="Genomic_DNA"/>
</dbReference>
<evidence type="ECO:0000313" key="4">
    <source>
        <dbReference type="EMBL" id="CAB4171488.1"/>
    </source>
</evidence>
<evidence type="ECO:0000313" key="3">
    <source>
        <dbReference type="EMBL" id="CAB4165127.1"/>
    </source>
</evidence>
<dbReference type="EMBL" id="LR797462">
    <property type="protein sequence ID" value="CAB4218248.1"/>
    <property type="molecule type" value="Genomic_DNA"/>
</dbReference>
<comment type="similarity">
    <text evidence="1">Belongs to the ninG family.</text>
</comment>
<evidence type="ECO:0000313" key="8">
    <source>
        <dbReference type="EMBL" id="CAB4218248.1"/>
    </source>
</evidence>
<evidence type="ECO:0000313" key="7">
    <source>
        <dbReference type="EMBL" id="CAB4213543.1"/>
    </source>
</evidence>
<dbReference type="Pfam" id="PF05766">
    <property type="entry name" value="NinG"/>
    <property type="match status" value="1"/>
</dbReference>
<dbReference type="EMBL" id="LR797284">
    <property type="protein sequence ID" value="CAB4199556.1"/>
    <property type="molecule type" value="Genomic_DNA"/>
</dbReference>
<evidence type="ECO:0000256" key="2">
    <source>
        <dbReference type="ARBA" id="ARBA00021638"/>
    </source>
</evidence>
<gene>
    <name evidence="5" type="ORF">UFOVP1001_17</name>
    <name evidence="6" type="ORF">UFOVP1338_59</name>
    <name evidence="7" type="ORF">UFOVP1447_54</name>
    <name evidence="8" type="ORF">UFOVP1599_50</name>
    <name evidence="3" type="ORF">UFOVP827_14</name>
    <name evidence="4" type="ORF">UFOVP916_59</name>
</gene>
<dbReference type="EMBL" id="LR796866">
    <property type="protein sequence ID" value="CAB4171488.1"/>
    <property type="molecule type" value="Genomic_DNA"/>
</dbReference>
<evidence type="ECO:0000313" key="5">
    <source>
        <dbReference type="EMBL" id="CAB4177313.1"/>
    </source>
</evidence>
<evidence type="ECO:0000313" key="6">
    <source>
        <dbReference type="EMBL" id="CAB4199556.1"/>
    </source>
</evidence>
<name>A0A6J5RYX1_9CAUD</name>
<evidence type="ECO:0000256" key="1">
    <source>
        <dbReference type="ARBA" id="ARBA00008471"/>
    </source>
</evidence>
<sequence length="213" mass="24735">MKKQLPKCKFCKTRFVPFGNNGLQPYCLKTEECRTFATSIVVGKVKKANDKKERAKDKATKIEVYKKENTSDLQKEINKLARMIDTKFDYTTCIDCGRNFGKQTDAAHYHSRGAHPALRFNLDNLHSAASNCNQWSDKHKEGYKDGLVTRYGEAYAHYIYSLPLDFPETHLTAQDIYEKLTLVRKLIRTFESYKFESSIQARKLLNKIINIYQ</sequence>
<organism evidence="6">
    <name type="scientific">uncultured Caudovirales phage</name>
    <dbReference type="NCBI Taxonomy" id="2100421"/>
    <lineage>
        <taxon>Viruses</taxon>
        <taxon>Duplodnaviria</taxon>
        <taxon>Heunggongvirae</taxon>
        <taxon>Uroviricota</taxon>
        <taxon>Caudoviricetes</taxon>
        <taxon>Peduoviridae</taxon>
        <taxon>Maltschvirus</taxon>
        <taxon>Maltschvirus maltsch</taxon>
    </lineage>
</organism>
<proteinExistence type="inferred from homology"/>
<dbReference type="InterPro" id="IPR008713">
    <property type="entry name" value="Phage_lambda_NinG"/>
</dbReference>
<protein>
    <recommendedName>
        <fullName evidence="2">Protein ninG</fullName>
    </recommendedName>
</protein>
<reference evidence="6" key="1">
    <citation type="submission" date="2020-05" db="EMBL/GenBank/DDBJ databases">
        <authorList>
            <person name="Chiriac C."/>
            <person name="Salcher M."/>
            <person name="Ghai R."/>
            <person name="Kavagutti S V."/>
        </authorList>
    </citation>
    <scope>NUCLEOTIDE SEQUENCE</scope>
</reference>
<accession>A0A6J5RYX1</accession>
<dbReference type="EMBL" id="LR797398">
    <property type="protein sequence ID" value="CAB4213543.1"/>
    <property type="molecule type" value="Genomic_DNA"/>
</dbReference>
<dbReference type="EMBL" id="LR796950">
    <property type="protein sequence ID" value="CAB4177313.1"/>
    <property type="molecule type" value="Genomic_DNA"/>
</dbReference>